<dbReference type="PANTHER" id="PTHR30146:SF109">
    <property type="entry name" value="HTH-TYPE TRANSCRIPTIONAL REGULATOR GALS"/>
    <property type="match status" value="1"/>
</dbReference>
<dbReference type="InterPro" id="IPR046335">
    <property type="entry name" value="LacI/GalR-like_sensor"/>
</dbReference>
<dbReference type="STRING" id="160454.RV10_GL003300"/>
<sequence>MKKKVTINQVAEQAGVSKTTISRFLNGHYGNMSQETKEKIATVIEELKYRPNRQAQALKSKRSYLIGVVVADISNMYSSLLLKGIGEVLGKHGYQMIIMDAANSIEQEHDLLEKLLDQSVEAIILQPASREAQHYEFLKERNIPLLLVDRQTAPVQWPAVVTDNVASIKQIMQAVIREKYQKVVVVSEPLKEATTREIRYETVKSLAEEAGMEAFLLETTLEDAFNQRIQEQIQQPKKTLLFASNGRVLMALLTFLVEEKISIPETVGVTGFDDWNLTALVGPGITSIEQQSQAIGQTAAEKILQLLQKEETIEETVVPTKLRWRHSI</sequence>
<evidence type="ECO:0000259" key="5">
    <source>
        <dbReference type="PROSITE" id="PS50943"/>
    </source>
</evidence>
<dbReference type="Pfam" id="PF13377">
    <property type="entry name" value="Peripla_BP_3"/>
    <property type="match status" value="1"/>
</dbReference>
<dbReference type="PROSITE" id="PS50932">
    <property type="entry name" value="HTH_LACI_2"/>
    <property type="match status" value="1"/>
</dbReference>
<keyword evidence="7" id="KW-1185">Reference proteome</keyword>
<dbReference type="SMART" id="SM00354">
    <property type="entry name" value="HTH_LACI"/>
    <property type="match status" value="1"/>
</dbReference>
<dbReference type="SUPFAM" id="SSF53822">
    <property type="entry name" value="Periplasmic binding protein-like I"/>
    <property type="match status" value="1"/>
</dbReference>
<evidence type="ECO:0000256" key="2">
    <source>
        <dbReference type="ARBA" id="ARBA00023125"/>
    </source>
</evidence>
<dbReference type="OrthoDB" id="1639518at2"/>
<evidence type="ECO:0000313" key="6">
    <source>
        <dbReference type="EMBL" id="EOH93181.1"/>
    </source>
</evidence>
<reference evidence="6 7" key="1">
    <citation type="submission" date="2013-02" db="EMBL/GenBank/DDBJ databases">
        <title>The Genome Sequence of Enterococcus pallens BAA-351.</title>
        <authorList>
            <consortium name="The Broad Institute Genome Sequencing Platform"/>
            <consortium name="The Broad Institute Genome Sequencing Center for Infectious Disease"/>
            <person name="Earl A.M."/>
            <person name="Gilmore M.S."/>
            <person name="Lebreton F."/>
            <person name="Walker B."/>
            <person name="Young S.K."/>
            <person name="Zeng Q."/>
            <person name="Gargeya S."/>
            <person name="Fitzgerald M."/>
            <person name="Haas B."/>
            <person name="Abouelleil A."/>
            <person name="Alvarado L."/>
            <person name="Arachchi H.M."/>
            <person name="Berlin A.M."/>
            <person name="Chapman S.B."/>
            <person name="Dewar J."/>
            <person name="Goldberg J."/>
            <person name="Griggs A."/>
            <person name="Gujja S."/>
            <person name="Hansen M."/>
            <person name="Howarth C."/>
            <person name="Imamovic A."/>
            <person name="Larimer J."/>
            <person name="McCowan C."/>
            <person name="Murphy C."/>
            <person name="Neiman D."/>
            <person name="Pearson M."/>
            <person name="Priest M."/>
            <person name="Roberts A."/>
            <person name="Saif S."/>
            <person name="Shea T."/>
            <person name="Sisk P."/>
            <person name="Sykes S."/>
            <person name="Wortman J."/>
            <person name="Nusbaum C."/>
            <person name="Birren B."/>
        </authorList>
    </citation>
    <scope>NUCLEOTIDE SEQUENCE [LARGE SCALE GENOMIC DNA]</scope>
    <source>
        <strain evidence="6 7">ATCC BAA-351</strain>
    </source>
</reference>
<evidence type="ECO:0000256" key="1">
    <source>
        <dbReference type="ARBA" id="ARBA00023015"/>
    </source>
</evidence>
<dbReference type="HOGENOM" id="CLU_037628_6_0_9"/>
<feature type="domain" description="HTH lacI-type" evidence="4">
    <location>
        <begin position="5"/>
        <end position="60"/>
    </location>
</feature>
<dbReference type="Proteomes" id="UP000013782">
    <property type="component" value="Unassembled WGS sequence"/>
</dbReference>
<feature type="domain" description="HTH cro/C1-type" evidence="5">
    <location>
        <begin position="2"/>
        <end position="50"/>
    </location>
</feature>
<evidence type="ECO:0000313" key="7">
    <source>
        <dbReference type="Proteomes" id="UP000013782"/>
    </source>
</evidence>
<dbReference type="GO" id="GO:0003700">
    <property type="term" value="F:DNA-binding transcription factor activity"/>
    <property type="evidence" value="ECO:0007669"/>
    <property type="project" value="TreeGrafter"/>
</dbReference>
<dbReference type="Gene3D" id="3.40.50.2300">
    <property type="match status" value="2"/>
</dbReference>
<dbReference type="InterPro" id="IPR028082">
    <property type="entry name" value="Peripla_BP_I"/>
</dbReference>
<dbReference type="InterPro" id="IPR000843">
    <property type="entry name" value="HTH_LacI"/>
</dbReference>
<keyword evidence="2" id="KW-0238">DNA-binding</keyword>
<dbReference type="RefSeq" id="WP_010757807.1">
    <property type="nucleotide sequence ID" value="NZ_ASWD01000001.1"/>
</dbReference>
<keyword evidence="1" id="KW-0805">Transcription regulation</keyword>
<evidence type="ECO:0000256" key="3">
    <source>
        <dbReference type="ARBA" id="ARBA00023163"/>
    </source>
</evidence>
<keyword evidence="3" id="KW-0804">Transcription</keyword>
<evidence type="ECO:0008006" key="8">
    <source>
        <dbReference type="Google" id="ProtNLM"/>
    </source>
</evidence>
<dbReference type="AlphaFoldDB" id="R2SJT9"/>
<comment type="caution">
    <text evidence="6">The sequence shown here is derived from an EMBL/GenBank/DDBJ whole genome shotgun (WGS) entry which is preliminary data.</text>
</comment>
<dbReference type="CDD" id="cd01392">
    <property type="entry name" value="HTH_LacI"/>
    <property type="match status" value="1"/>
</dbReference>
<dbReference type="Pfam" id="PF00356">
    <property type="entry name" value="LacI"/>
    <property type="match status" value="1"/>
</dbReference>
<dbReference type="PROSITE" id="PS50943">
    <property type="entry name" value="HTH_CROC1"/>
    <property type="match status" value="1"/>
</dbReference>
<dbReference type="InterPro" id="IPR001387">
    <property type="entry name" value="Cro/C1-type_HTH"/>
</dbReference>
<gene>
    <name evidence="6" type="ORF">UAU_02824</name>
</gene>
<dbReference type="eggNOG" id="COG1609">
    <property type="taxonomic scope" value="Bacteria"/>
</dbReference>
<dbReference type="SUPFAM" id="SSF47413">
    <property type="entry name" value="lambda repressor-like DNA-binding domains"/>
    <property type="match status" value="1"/>
</dbReference>
<dbReference type="Gene3D" id="1.10.260.40">
    <property type="entry name" value="lambda repressor-like DNA-binding domains"/>
    <property type="match status" value="1"/>
</dbReference>
<dbReference type="PATRIC" id="fig|1158607.3.peg.2814"/>
<proteinExistence type="predicted"/>
<evidence type="ECO:0000259" key="4">
    <source>
        <dbReference type="PROSITE" id="PS50932"/>
    </source>
</evidence>
<protein>
    <recommendedName>
        <fullName evidence="8">HTH lacI-type domain-containing protein</fullName>
    </recommendedName>
</protein>
<dbReference type="PANTHER" id="PTHR30146">
    <property type="entry name" value="LACI-RELATED TRANSCRIPTIONAL REPRESSOR"/>
    <property type="match status" value="1"/>
</dbReference>
<dbReference type="GO" id="GO:0000976">
    <property type="term" value="F:transcription cis-regulatory region binding"/>
    <property type="evidence" value="ECO:0007669"/>
    <property type="project" value="TreeGrafter"/>
</dbReference>
<dbReference type="InterPro" id="IPR010982">
    <property type="entry name" value="Lambda_DNA-bd_dom_sf"/>
</dbReference>
<accession>R2SJT9</accession>
<name>R2SJT9_9ENTE</name>
<dbReference type="EMBL" id="AJAQ01000018">
    <property type="protein sequence ID" value="EOH93181.1"/>
    <property type="molecule type" value="Genomic_DNA"/>
</dbReference>
<dbReference type="CDD" id="cd06283">
    <property type="entry name" value="PBP1_RegR_EndR_KdgR-like"/>
    <property type="match status" value="1"/>
</dbReference>
<organism evidence="6 7">
    <name type="scientific">Enterococcus pallens ATCC BAA-351</name>
    <dbReference type="NCBI Taxonomy" id="1158607"/>
    <lineage>
        <taxon>Bacteria</taxon>
        <taxon>Bacillati</taxon>
        <taxon>Bacillota</taxon>
        <taxon>Bacilli</taxon>
        <taxon>Lactobacillales</taxon>
        <taxon>Enterococcaceae</taxon>
        <taxon>Enterococcus</taxon>
    </lineage>
</organism>